<proteinExistence type="predicted"/>
<gene>
    <name evidence="2" type="ORF">BELL_0349g00060</name>
</gene>
<accession>A0A4Z1JPR6</accession>
<feature type="compositionally biased region" description="Basic and acidic residues" evidence="1">
    <location>
        <begin position="101"/>
        <end position="117"/>
    </location>
</feature>
<dbReference type="AlphaFoldDB" id="A0A4Z1JPR6"/>
<sequence length="134" mass="14944">MLALSYRGNAADERLQSRRVFERLLGDGKTLLGMETASPMPRLLLGHFQRMFGCKQTCALVKVLTDPENIEKGQVTVNIWLTPTGNVSVWHVVPPSNKTNADSKRKEQGNKHGSNIEKRMSRAADLSGRMLIIL</sequence>
<dbReference type="Proteomes" id="UP000297229">
    <property type="component" value="Unassembled WGS sequence"/>
</dbReference>
<evidence type="ECO:0000256" key="1">
    <source>
        <dbReference type="SAM" id="MobiDB-lite"/>
    </source>
</evidence>
<protein>
    <submittedName>
        <fullName evidence="2">Uncharacterized protein</fullName>
    </submittedName>
</protein>
<feature type="region of interest" description="Disordered" evidence="1">
    <location>
        <begin position="95"/>
        <end position="117"/>
    </location>
</feature>
<dbReference type="EMBL" id="PQXM01000347">
    <property type="protein sequence ID" value="TGO73580.1"/>
    <property type="molecule type" value="Genomic_DNA"/>
</dbReference>
<organism evidence="2 3">
    <name type="scientific">Botrytis elliptica</name>
    <dbReference type="NCBI Taxonomy" id="278938"/>
    <lineage>
        <taxon>Eukaryota</taxon>
        <taxon>Fungi</taxon>
        <taxon>Dikarya</taxon>
        <taxon>Ascomycota</taxon>
        <taxon>Pezizomycotina</taxon>
        <taxon>Leotiomycetes</taxon>
        <taxon>Helotiales</taxon>
        <taxon>Sclerotiniaceae</taxon>
        <taxon>Botrytis</taxon>
    </lineage>
</organism>
<name>A0A4Z1JPR6_9HELO</name>
<comment type="caution">
    <text evidence="2">The sequence shown here is derived from an EMBL/GenBank/DDBJ whole genome shotgun (WGS) entry which is preliminary data.</text>
</comment>
<keyword evidence="3" id="KW-1185">Reference proteome</keyword>
<evidence type="ECO:0000313" key="2">
    <source>
        <dbReference type="EMBL" id="TGO73580.1"/>
    </source>
</evidence>
<reference evidence="2 3" key="1">
    <citation type="submission" date="2017-12" db="EMBL/GenBank/DDBJ databases">
        <title>Comparative genomics of Botrytis spp.</title>
        <authorList>
            <person name="Valero-Jimenez C.A."/>
            <person name="Tapia P."/>
            <person name="Veloso J."/>
            <person name="Silva-Moreno E."/>
            <person name="Staats M."/>
            <person name="Valdes J.H."/>
            <person name="Van Kan J.A.L."/>
        </authorList>
    </citation>
    <scope>NUCLEOTIDE SEQUENCE [LARGE SCALE GENOMIC DNA]</scope>
    <source>
        <strain evidence="2 3">Be9601</strain>
    </source>
</reference>
<evidence type="ECO:0000313" key="3">
    <source>
        <dbReference type="Proteomes" id="UP000297229"/>
    </source>
</evidence>